<proteinExistence type="predicted"/>
<accession>A0A9P8AM57</accession>
<reference evidence="1" key="1">
    <citation type="submission" date="2020-11" db="EMBL/GenBank/DDBJ databases">
        <title>Adaptations for nitrogen fixation in a non-lichenized fungal sporocarp promotes dispersal by wood-feeding termites.</title>
        <authorList>
            <consortium name="DOE Joint Genome Institute"/>
            <person name="Koch R.A."/>
            <person name="Yoon G."/>
            <person name="Arayal U."/>
            <person name="Lail K."/>
            <person name="Amirebrahimi M."/>
            <person name="Labutti K."/>
            <person name="Lipzen A."/>
            <person name="Riley R."/>
            <person name="Barry K."/>
            <person name="Henrissat B."/>
            <person name="Grigoriev I.V."/>
            <person name="Herr J.R."/>
            <person name="Aime M.C."/>
        </authorList>
    </citation>
    <scope>NUCLEOTIDE SEQUENCE</scope>
    <source>
        <strain evidence="1">MCA 3950</strain>
    </source>
</reference>
<dbReference type="RefSeq" id="XP_043033022.1">
    <property type="nucleotide sequence ID" value="XM_043181928.1"/>
</dbReference>
<evidence type="ECO:0000313" key="1">
    <source>
        <dbReference type="EMBL" id="KAG7439522.1"/>
    </source>
</evidence>
<organism evidence="1 2">
    <name type="scientific">Guyanagaster necrorhizus</name>
    <dbReference type="NCBI Taxonomy" id="856835"/>
    <lineage>
        <taxon>Eukaryota</taxon>
        <taxon>Fungi</taxon>
        <taxon>Dikarya</taxon>
        <taxon>Basidiomycota</taxon>
        <taxon>Agaricomycotina</taxon>
        <taxon>Agaricomycetes</taxon>
        <taxon>Agaricomycetidae</taxon>
        <taxon>Agaricales</taxon>
        <taxon>Marasmiineae</taxon>
        <taxon>Physalacriaceae</taxon>
        <taxon>Guyanagaster</taxon>
    </lineage>
</organism>
<gene>
    <name evidence="1" type="ORF">BT62DRAFT_699541</name>
</gene>
<name>A0A9P8AM57_9AGAR</name>
<sequence>MCYRASKDHSLLFPQVVSFWTGQSTGNRFEKLSKTRLFLQAQSSGTFMHVLRIHHLLPTWIASDDADISEFDVGFSLTLPLCSTQGWTVELKIPRPPLTWGVMAKWCCVLCGTISWAKIITSPSP</sequence>
<dbReference type="EMBL" id="MU250591">
    <property type="protein sequence ID" value="KAG7439522.1"/>
    <property type="molecule type" value="Genomic_DNA"/>
</dbReference>
<dbReference type="GeneID" id="66104224"/>
<comment type="caution">
    <text evidence="1">The sequence shown here is derived from an EMBL/GenBank/DDBJ whole genome shotgun (WGS) entry which is preliminary data.</text>
</comment>
<keyword evidence="2" id="KW-1185">Reference proteome</keyword>
<dbReference type="Proteomes" id="UP000812287">
    <property type="component" value="Unassembled WGS sequence"/>
</dbReference>
<evidence type="ECO:0000313" key="2">
    <source>
        <dbReference type="Proteomes" id="UP000812287"/>
    </source>
</evidence>
<dbReference type="AlphaFoldDB" id="A0A9P8AM57"/>
<protein>
    <submittedName>
        <fullName evidence="1">Uncharacterized protein</fullName>
    </submittedName>
</protein>